<gene>
    <name evidence="8" type="ORF">JZO67_000396</name>
</gene>
<dbReference type="PROSITE" id="PS00154">
    <property type="entry name" value="ATPASE_E1_E2"/>
    <property type="match status" value="1"/>
</dbReference>
<dbReference type="InterPro" id="IPR036412">
    <property type="entry name" value="HAD-like_sf"/>
</dbReference>
<dbReference type="InterPro" id="IPR018303">
    <property type="entry name" value="ATPase_P-typ_P_site"/>
</dbReference>
<dbReference type="Gene3D" id="1.20.1110.10">
    <property type="entry name" value="Calcium-transporting ATPase, transmembrane domain"/>
    <property type="match status" value="1"/>
</dbReference>
<evidence type="ECO:0000259" key="7">
    <source>
        <dbReference type="Pfam" id="PF00122"/>
    </source>
</evidence>
<dbReference type="SUPFAM" id="SSF81660">
    <property type="entry name" value="Metal cation-transporting ATPase, ATP-binding domain N"/>
    <property type="match status" value="1"/>
</dbReference>
<reference evidence="8 9" key="2">
    <citation type="submission" date="2024-02" db="EMBL/GenBank/DDBJ databases">
        <title>The Genome Sequence of Enterococcus sp. DIV0159.</title>
        <authorList>
            <person name="Earl A."/>
            <person name="Manson A."/>
            <person name="Gilmore M."/>
            <person name="Sanders J."/>
            <person name="Shea T."/>
            <person name="Howe W."/>
            <person name="Livny J."/>
            <person name="Cuomo C."/>
            <person name="Neafsey D."/>
            <person name="Birren B."/>
        </authorList>
    </citation>
    <scope>NUCLEOTIDE SEQUENCE [LARGE SCALE GENOMIC DNA]</scope>
    <source>
        <strain evidence="8 9">665A</strain>
    </source>
</reference>
<organism evidence="8 9">
    <name type="scientific">Candidatus Enterococcus ferrettii</name>
    <dbReference type="NCBI Taxonomy" id="2815324"/>
    <lineage>
        <taxon>Bacteria</taxon>
        <taxon>Bacillati</taxon>
        <taxon>Bacillota</taxon>
        <taxon>Bacilli</taxon>
        <taxon>Lactobacillales</taxon>
        <taxon>Enterococcaceae</taxon>
        <taxon>Enterococcus</taxon>
    </lineage>
</organism>
<dbReference type="Proteomes" id="UP000664357">
    <property type="component" value="Unassembled WGS sequence"/>
</dbReference>
<comment type="subcellular location">
    <subcellularLocation>
        <location evidence="1">Membrane</location>
        <topology evidence="1">Multi-pass membrane protein</topology>
    </subcellularLocation>
</comment>
<evidence type="ECO:0000256" key="6">
    <source>
        <dbReference type="SAM" id="Phobius"/>
    </source>
</evidence>
<dbReference type="SUPFAM" id="SSF81665">
    <property type="entry name" value="Calcium ATPase, transmembrane domain M"/>
    <property type="match status" value="1"/>
</dbReference>
<evidence type="ECO:0000313" key="8">
    <source>
        <dbReference type="EMBL" id="MEO1768485.1"/>
    </source>
</evidence>
<keyword evidence="9" id="KW-1185">Reference proteome</keyword>
<comment type="caution">
    <text evidence="8">The sequence shown here is derived from an EMBL/GenBank/DDBJ whole genome shotgun (WGS) entry which is preliminary data.</text>
</comment>
<feature type="transmembrane region" description="Helical" evidence="6">
    <location>
        <begin position="60"/>
        <end position="79"/>
    </location>
</feature>
<dbReference type="EMBL" id="JAFREL020000001">
    <property type="protein sequence ID" value="MEO1768485.1"/>
    <property type="molecule type" value="Genomic_DNA"/>
</dbReference>
<dbReference type="Pfam" id="PF00702">
    <property type="entry name" value="Hydrolase"/>
    <property type="match status" value="1"/>
</dbReference>
<feature type="transmembrane region" description="Helical" evidence="6">
    <location>
        <begin position="635"/>
        <end position="656"/>
    </location>
</feature>
<dbReference type="PRINTS" id="PR00119">
    <property type="entry name" value="CATATPASE"/>
</dbReference>
<dbReference type="InterPro" id="IPR023298">
    <property type="entry name" value="ATPase_P-typ_TM_dom_sf"/>
</dbReference>
<dbReference type="PANTHER" id="PTHR42861">
    <property type="entry name" value="CALCIUM-TRANSPORTING ATPASE"/>
    <property type="match status" value="1"/>
</dbReference>
<feature type="transmembrane region" description="Helical" evidence="6">
    <location>
        <begin position="85"/>
        <end position="102"/>
    </location>
</feature>
<feature type="transmembrane region" description="Helical" evidence="6">
    <location>
        <begin position="702"/>
        <end position="724"/>
    </location>
</feature>
<dbReference type="RefSeq" id="WP_207702799.1">
    <property type="nucleotide sequence ID" value="NZ_JAFREL020000001.1"/>
</dbReference>
<evidence type="ECO:0000256" key="3">
    <source>
        <dbReference type="ARBA" id="ARBA00022967"/>
    </source>
</evidence>
<keyword evidence="3" id="KW-1278">Translocase</keyword>
<dbReference type="SUPFAM" id="SSF56784">
    <property type="entry name" value="HAD-like"/>
    <property type="match status" value="1"/>
</dbReference>
<dbReference type="SFLD" id="SFLDF00027">
    <property type="entry name" value="p-type_atpase"/>
    <property type="match status" value="1"/>
</dbReference>
<feature type="transmembrane region" description="Helical" evidence="6">
    <location>
        <begin position="260"/>
        <end position="286"/>
    </location>
</feature>
<dbReference type="InterPro" id="IPR044492">
    <property type="entry name" value="P_typ_ATPase_HD_dom"/>
</dbReference>
<dbReference type="InterPro" id="IPR023299">
    <property type="entry name" value="ATPase_P-typ_cyto_dom_N"/>
</dbReference>
<evidence type="ECO:0000256" key="5">
    <source>
        <dbReference type="ARBA" id="ARBA00023136"/>
    </source>
</evidence>
<feature type="transmembrane region" description="Helical" evidence="6">
    <location>
        <begin position="608"/>
        <end position="629"/>
    </location>
</feature>
<dbReference type="InterPro" id="IPR001757">
    <property type="entry name" value="P_typ_ATPase"/>
</dbReference>
<evidence type="ECO:0000313" key="9">
    <source>
        <dbReference type="Proteomes" id="UP000664357"/>
    </source>
</evidence>
<dbReference type="SFLD" id="SFLDS00003">
    <property type="entry name" value="Haloacid_Dehalogenase"/>
    <property type="match status" value="1"/>
</dbReference>
<dbReference type="InterPro" id="IPR008250">
    <property type="entry name" value="ATPase_P-typ_transduc_dom_A_sf"/>
</dbReference>
<keyword evidence="2 6" id="KW-0812">Transmembrane</keyword>
<dbReference type="PRINTS" id="PR00120">
    <property type="entry name" value="HATPASE"/>
</dbReference>
<dbReference type="SUPFAM" id="SSF81653">
    <property type="entry name" value="Calcium ATPase, transduction domain A"/>
    <property type="match status" value="1"/>
</dbReference>
<dbReference type="Pfam" id="PF00122">
    <property type="entry name" value="E1-E2_ATPase"/>
    <property type="match status" value="1"/>
</dbReference>
<feature type="domain" description="P-type ATPase A" evidence="7">
    <location>
        <begin position="114"/>
        <end position="213"/>
    </location>
</feature>
<evidence type="ECO:0000256" key="1">
    <source>
        <dbReference type="ARBA" id="ARBA00004141"/>
    </source>
</evidence>
<dbReference type="InterPro" id="IPR059000">
    <property type="entry name" value="ATPase_P-type_domA"/>
</dbReference>
<proteinExistence type="predicted"/>
<dbReference type="Gene3D" id="3.40.50.1000">
    <property type="entry name" value="HAD superfamily/HAD-like"/>
    <property type="match status" value="1"/>
</dbReference>
<dbReference type="Gene3D" id="2.70.150.10">
    <property type="entry name" value="Calcium-transporting ATPase, cytoplasmic transduction domain A"/>
    <property type="match status" value="1"/>
</dbReference>
<feature type="transmembrane region" description="Helical" evidence="6">
    <location>
        <begin position="731"/>
        <end position="752"/>
    </location>
</feature>
<dbReference type="NCBIfam" id="TIGR01494">
    <property type="entry name" value="ATPase_P-type"/>
    <property type="match status" value="2"/>
</dbReference>
<evidence type="ECO:0000256" key="2">
    <source>
        <dbReference type="ARBA" id="ARBA00022692"/>
    </source>
</evidence>
<keyword evidence="5 6" id="KW-0472">Membrane</keyword>
<feature type="transmembrane region" description="Helical" evidence="6">
    <location>
        <begin position="758"/>
        <end position="776"/>
    </location>
</feature>
<sequence>MKKTNQATPDQTLVTEQVKIPKELHGLTEAEVKERTEKGQVNQSEEDLLKTDGQIIKENTVNVFNLLNLVLALFVLLVGSPKNTLFFGVVIINTLIGVVQELRAKHTIDKLSVLAKDQVTVLRNGKLERIDQEAVVLGDTIFLKNGDQVPVDGQVLTGEGIEVDESLLTGEADRILKQPEDRLYSGSFVTAGQAFYQATAVGADNFAQRLSSEAKSETGNSSQLTKVLSRMITVLTVVIVPVGLAMLYSQYQASSSIRQAVLGTVAALVSMIPEGLMLLTSVAFAVGAANLARKKVLVQALPSIETLARVDVICLDKTGTITDGTLRFEESILGQVTEERFKVIMAALMKNLTDDNATAQALRQAFQAENDWQMEKMIPFSSARKWSGVTFKHEGSYVVGAPEFIFSTVPEKFQREIEPYMAQGHRVLALASYPDVLGETFEKEPQWLATLIISDNLRENAQETFGYFVKQDVQLKVISGDHPLTVSKIAQKAGIQHAEHYVDMSEIDDWTNYRVLVKANTVFGRVSPYQKQRLIQALQDEEHTVCMTGDGVNDVLALRQADIGVAMANGSSAARAAADVILLESDFKRMQDVLKEGRRVINNIERVASMYLVKTIYSLILAVIFMFLASPYPFAPIQLTPINALTVGIPSFFLALKPSYERIKGDFLNNILRVSVPGAVTVVSAVMLIQLAGHLFQLPFSATSTMSVFLTGCVGLLVLYLVSFPLDKKKIALIIVLAAAYFSCFIIFRQFFDFDVLYNRNLFFVLPLTLGVYWLFRGLAAAMNKLVELRVRWQAYRRKKKRSRVI</sequence>
<name>A0ABV0EKJ1_9ENTE</name>
<evidence type="ECO:0000256" key="4">
    <source>
        <dbReference type="ARBA" id="ARBA00022989"/>
    </source>
</evidence>
<keyword evidence="4 6" id="KW-1133">Transmembrane helix</keyword>
<dbReference type="Gene3D" id="3.40.1110.10">
    <property type="entry name" value="Calcium-transporting ATPase, cytoplasmic domain N"/>
    <property type="match status" value="1"/>
</dbReference>
<feature type="transmembrane region" description="Helical" evidence="6">
    <location>
        <begin position="227"/>
        <end position="248"/>
    </location>
</feature>
<feature type="transmembrane region" description="Helical" evidence="6">
    <location>
        <begin position="676"/>
        <end position="696"/>
    </location>
</feature>
<dbReference type="InterPro" id="IPR023214">
    <property type="entry name" value="HAD_sf"/>
</dbReference>
<reference evidence="8 9" key="1">
    <citation type="submission" date="2021-03" db="EMBL/GenBank/DDBJ databases">
        <authorList>
            <person name="Gilmore M.S."/>
            <person name="Schwartzman J."/>
            <person name="Van Tyne D."/>
            <person name="Martin M."/>
            <person name="Earl A.M."/>
            <person name="Manson A.L."/>
            <person name="Straub T."/>
            <person name="Salamzade R."/>
            <person name="Saavedra J."/>
            <person name="Lebreton F."/>
            <person name="Prichula J."/>
            <person name="Schaufler K."/>
            <person name="Gaca A."/>
            <person name="Sgardioli B."/>
            <person name="Wagenaar J."/>
            <person name="Strong T."/>
        </authorList>
    </citation>
    <scope>NUCLEOTIDE SEQUENCE [LARGE SCALE GENOMIC DNA]</scope>
    <source>
        <strain evidence="8 9">665A</strain>
    </source>
</reference>
<dbReference type="SFLD" id="SFLDG00002">
    <property type="entry name" value="C1.7:_P-type_atpase_like"/>
    <property type="match status" value="1"/>
</dbReference>
<protein>
    <submittedName>
        <fullName evidence="8">Cation-transporting P-type ATPase E</fullName>
    </submittedName>
</protein>
<accession>A0ABV0EKJ1</accession>